<dbReference type="SUPFAM" id="SSF63999">
    <property type="entry name" value="Thiamin pyrophosphokinase, catalytic domain"/>
    <property type="match status" value="1"/>
</dbReference>
<dbReference type="PANTHER" id="PTHR41299">
    <property type="entry name" value="THIAMINE PYROPHOSPHOKINASE"/>
    <property type="match status" value="1"/>
</dbReference>
<dbReference type="InterPro" id="IPR007371">
    <property type="entry name" value="TPK_catalytic"/>
</dbReference>
<dbReference type="Pfam" id="PF04263">
    <property type="entry name" value="TPK_catalytic"/>
    <property type="match status" value="1"/>
</dbReference>
<gene>
    <name evidence="7" type="ORF">HJ536_08860</name>
</gene>
<organism evidence="7 8">
    <name type="scientific">Donghicola mangrovi</name>
    <dbReference type="NCBI Taxonomy" id="2729614"/>
    <lineage>
        <taxon>Bacteria</taxon>
        <taxon>Pseudomonadati</taxon>
        <taxon>Pseudomonadota</taxon>
        <taxon>Alphaproteobacteria</taxon>
        <taxon>Rhodobacterales</taxon>
        <taxon>Roseobacteraceae</taxon>
        <taxon>Donghicola</taxon>
    </lineage>
</organism>
<evidence type="ECO:0000256" key="5">
    <source>
        <dbReference type="NCBIfam" id="TIGR01378"/>
    </source>
</evidence>
<evidence type="ECO:0000256" key="2">
    <source>
        <dbReference type="ARBA" id="ARBA00022741"/>
    </source>
</evidence>
<dbReference type="Gene3D" id="3.40.50.10240">
    <property type="entry name" value="Thiamin pyrophosphokinase, catalytic domain"/>
    <property type="match status" value="1"/>
</dbReference>
<dbReference type="GO" id="GO:0006772">
    <property type="term" value="P:thiamine metabolic process"/>
    <property type="evidence" value="ECO:0007669"/>
    <property type="project" value="UniProtKB-UniRule"/>
</dbReference>
<dbReference type="GO" id="GO:0030975">
    <property type="term" value="F:thiamine binding"/>
    <property type="evidence" value="ECO:0007669"/>
    <property type="project" value="InterPro"/>
</dbReference>
<dbReference type="GO" id="GO:0009229">
    <property type="term" value="P:thiamine diphosphate biosynthetic process"/>
    <property type="evidence" value="ECO:0007669"/>
    <property type="project" value="InterPro"/>
</dbReference>
<dbReference type="NCBIfam" id="TIGR01378">
    <property type="entry name" value="thi_PPkinase"/>
    <property type="match status" value="1"/>
</dbReference>
<reference evidence="7 8" key="1">
    <citation type="submission" date="2020-04" db="EMBL/GenBank/DDBJ databases">
        <title>Donghicola sp., a member of the Rhodobacteraceae family isolated from mangrove forest in Thailand.</title>
        <authorList>
            <person name="Charoenyingcharoen P."/>
            <person name="Yukphan P."/>
        </authorList>
    </citation>
    <scope>NUCLEOTIDE SEQUENCE [LARGE SCALE GENOMIC DNA]</scope>
    <source>
        <strain evidence="7 8">B5-SW-15</strain>
    </source>
</reference>
<dbReference type="InterPro" id="IPR006282">
    <property type="entry name" value="Thi_PPkinase"/>
</dbReference>
<evidence type="ECO:0000256" key="3">
    <source>
        <dbReference type="ARBA" id="ARBA00022777"/>
    </source>
</evidence>
<dbReference type="AlphaFoldDB" id="A0A850Q2Y4"/>
<protein>
    <recommendedName>
        <fullName evidence="5">Thiamine diphosphokinase</fullName>
        <ecNumber evidence="5">2.7.6.2</ecNumber>
    </recommendedName>
</protein>
<proteinExistence type="predicted"/>
<keyword evidence="1 7" id="KW-0808">Transferase</keyword>
<evidence type="ECO:0000313" key="7">
    <source>
        <dbReference type="EMBL" id="NVO23466.1"/>
    </source>
</evidence>
<keyword evidence="4" id="KW-0067">ATP-binding</keyword>
<dbReference type="InterPro" id="IPR053149">
    <property type="entry name" value="TPK"/>
</dbReference>
<keyword evidence="3 7" id="KW-0418">Kinase</keyword>
<dbReference type="GO" id="GO:0005524">
    <property type="term" value="F:ATP binding"/>
    <property type="evidence" value="ECO:0007669"/>
    <property type="project" value="UniProtKB-KW"/>
</dbReference>
<evidence type="ECO:0000313" key="8">
    <source>
        <dbReference type="Proteomes" id="UP000592216"/>
    </source>
</evidence>
<dbReference type="InterPro" id="IPR036371">
    <property type="entry name" value="TPK_B1-bd_sf"/>
</dbReference>
<dbReference type="EMBL" id="JABCJE010000003">
    <property type="protein sequence ID" value="NVO23466.1"/>
    <property type="molecule type" value="Genomic_DNA"/>
</dbReference>
<evidence type="ECO:0000256" key="1">
    <source>
        <dbReference type="ARBA" id="ARBA00022679"/>
    </source>
</evidence>
<dbReference type="Proteomes" id="UP000592216">
    <property type="component" value="Unassembled WGS sequence"/>
</dbReference>
<feature type="domain" description="Thiamin pyrophosphokinase catalytic" evidence="6">
    <location>
        <begin position="32"/>
        <end position="120"/>
    </location>
</feature>
<dbReference type="CDD" id="cd07995">
    <property type="entry name" value="TPK"/>
    <property type="match status" value="1"/>
</dbReference>
<comment type="caution">
    <text evidence="7">The sequence shown here is derived from an EMBL/GenBank/DDBJ whole genome shotgun (WGS) entry which is preliminary data.</text>
</comment>
<sequence>MMSAIVSSDDPIAVIGGGETHTVDVAWARGYADLLVAADGGADRALDLGWMPDAVIGDFDSVSATARSEIGPDRLFPISEQDSTDFDKCLRSIEAPLILGLGFTGRRIDHTLAAFSTLCLRPDKRCILLSGEEVIFVAPRHLVLELSEGMAFSLYPMAPVAGRSQGLVWPVDGITMQPDGRVGTSNRVDQGGRVELWYDAPKMLVMLPRDAADAAVAGLMAAERWG</sequence>
<dbReference type="SUPFAM" id="SSF63862">
    <property type="entry name" value="Thiamin pyrophosphokinase, substrate-binding domain"/>
    <property type="match status" value="1"/>
</dbReference>
<evidence type="ECO:0000256" key="4">
    <source>
        <dbReference type="ARBA" id="ARBA00022840"/>
    </source>
</evidence>
<accession>A0A850Q2Y4</accession>
<dbReference type="GO" id="GO:0004788">
    <property type="term" value="F:thiamine diphosphokinase activity"/>
    <property type="evidence" value="ECO:0007669"/>
    <property type="project" value="UniProtKB-UniRule"/>
</dbReference>
<dbReference type="EC" id="2.7.6.2" evidence="5"/>
<dbReference type="PANTHER" id="PTHR41299:SF1">
    <property type="entry name" value="THIAMINE PYROPHOSPHOKINASE"/>
    <property type="match status" value="1"/>
</dbReference>
<keyword evidence="2" id="KW-0547">Nucleotide-binding</keyword>
<evidence type="ECO:0000259" key="6">
    <source>
        <dbReference type="Pfam" id="PF04263"/>
    </source>
</evidence>
<name>A0A850Q2Y4_9RHOB</name>
<dbReference type="InterPro" id="IPR036759">
    <property type="entry name" value="TPK_catalytic_sf"/>
</dbReference>
<dbReference type="GO" id="GO:0016301">
    <property type="term" value="F:kinase activity"/>
    <property type="evidence" value="ECO:0007669"/>
    <property type="project" value="UniProtKB-KW"/>
</dbReference>